<name>A0A1G8CEG1_9FLAO</name>
<evidence type="ECO:0000313" key="2">
    <source>
        <dbReference type="Proteomes" id="UP000243588"/>
    </source>
</evidence>
<gene>
    <name evidence="1" type="ORF">SAMN05421818_1047</name>
</gene>
<sequence>MRKRKPTPSYFSQIASNTLPLFVLTKVYKHKTLVKLQGFCVYKTYVQEYISPKKLYFR</sequence>
<protein>
    <submittedName>
        <fullName evidence="1">Uncharacterized protein</fullName>
    </submittedName>
</protein>
<dbReference type="EMBL" id="FNDQ01000004">
    <property type="protein sequence ID" value="SDH43835.1"/>
    <property type="molecule type" value="Genomic_DNA"/>
</dbReference>
<dbReference type="Proteomes" id="UP000243588">
    <property type="component" value="Unassembled WGS sequence"/>
</dbReference>
<reference evidence="2" key="1">
    <citation type="submission" date="2016-10" db="EMBL/GenBank/DDBJ databases">
        <authorList>
            <person name="Varghese N."/>
            <person name="Submissions S."/>
        </authorList>
    </citation>
    <scope>NUCLEOTIDE SEQUENCE [LARGE SCALE GENOMIC DNA]</scope>
    <source>
        <strain evidence="2">DSM 23313</strain>
    </source>
</reference>
<organism evidence="1 2">
    <name type="scientific">Myroides phaeus</name>
    <dbReference type="NCBI Taxonomy" id="702745"/>
    <lineage>
        <taxon>Bacteria</taxon>
        <taxon>Pseudomonadati</taxon>
        <taxon>Bacteroidota</taxon>
        <taxon>Flavobacteriia</taxon>
        <taxon>Flavobacteriales</taxon>
        <taxon>Flavobacteriaceae</taxon>
        <taxon>Myroides</taxon>
    </lineage>
</organism>
<accession>A0A1G8CEG1</accession>
<dbReference type="AlphaFoldDB" id="A0A1G8CEG1"/>
<evidence type="ECO:0000313" key="1">
    <source>
        <dbReference type="EMBL" id="SDH43835.1"/>
    </source>
</evidence>
<proteinExistence type="predicted"/>
<keyword evidence="2" id="KW-1185">Reference proteome</keyword>